<dbReference type="EMBL" id="VOXD01000022">
    <property type="protein sequence ID" value="TXF88455.1"/>
    <property type="molecule type" value="Genomic_DNA"/>
</dbReference>
<comment type="caution">
    <text evidence="1">The sequence shown here is derived from an EMBL/GenBank/DDBJ whole genome shotgun (WGS) entry which is preliminary data.</text>
</comment>
<dbReference type="RefSeq" id="WP_147931437.1">
    <property type="nucleotide sequence ID" value="NZ_VOXD01000022.1"/>
</dbReference>
<gene>
    <name evidence="1" type="ORF">FUA23_14310</name>
</gene>
<sequence>MEVPGMEVQSSWNADEVATFISRLLTERPGIRLRYVICDRGSNLLAALRKLALPVVSDCSHVMMNVVKKLFKGDAALSKLNASVGLLRQQLTMTDNAFALPTTLRDKDRFGRIFTLVAWMDRIDAYGSSLDVRLRERLNSGRNRWLDLRLRQVHRLIVITAPR</sequence>
<dbReference type="OrthoDB" id="1064789at2"/>
<keyword evidence="2" id="KW-1185">Reference proteome</keyword>
<evidence type="ECO:0000313" key="2">
    <source>
        <dbReference type="Proteomes" id="UP000321907"/>
    </source>
</evidence>
<proteinExistence type="predicted"/>
<protein>
    <submittedName>
        <fullName evidence="1">Uncharacterized protein</fullName>
    </submittedName>
</protein>
<accession>A0A5C7FFS2</accession>
<evidence type="ECO:0000313" key="1">
    <source>
        <dbReference type="EMBL" id="TXF88455.1"/>
    </source>
</evidence>
<reference evidence="1 2" key="1">
    <citation type="submission" date="2019-08" db="EMBL/GenBank/DDBJ databases">
        <title>Lewinella sp. strain SSH13 Genome sequencing and assembly.</title>
        <authorList>
            <person name="Kim I."/>
        </authorList>
    </citation>
    <scope>NUCLEOTIDE SEQUENCE [LARGE SCALE GENOMIC DNA]</scope>
    <source>
        <strain evidence="1 2">SSH13</strain>
    </source>
</reference>
<dbReference type="Proteomes" id="UP000321907">
    <property type="component" value="Unassembled WGS sequence"/>
</dbReference>
<dbReference type="AlphaFoldDB" id="A0A5C7FFS2"/>
<name>A0A5C7FFS2_9BACT</name>
<organism evidence="1 2">
    <name type="scientific">Neolewinella aurantiaca</name>
    <dbReference type="NCBI Taxonomy" id="2602767"/>
    <lineage>
        <taxon>Bacteria</taxon>
        <taxon>Pseudomonadati</taxon>
        <taxon>Bacteroidota</taxon>
        <taxon>Saprospiria</taxon>
        <taxon>Saprospirales</taxon>
        <taxon>Lewinellaceae</taxon>
        <taxon>Neolewinella</taxon>
    </lineage>
</organism>